<protein>
    <submittedName>
        <fullName evidence="2">Uncharacterized protein</fullName>
    </submittedName>
</protein>
<feature type="region of interest" description="Disordered" evidence="1">
    <location>
        <begin position="326"/>
        <end position="348"/>
    </location>
</feature>
<feature type="region of interest" description="Disordered" evidence="1">
    <location>
        <begin position="779"/>
        <end position="984"/>
    </location>
</feature>
<feature type="compositionally biased region" description="Basic and acidic residues" evidence="1">
    <location>
        <begin position="234"/>
        <end position="261"/>
    </location>
</feature>
<feature type="compositionally biased region" description="Polar residues" evidence="1">
    <location>
        <begin position="493"/>
        <end position="524"/>
    </location>
</feature>
<feature type="compositionally biased region" description="Polar residues" evidence="1">
    <location>
        <begin position="614"/>
        <end position="648"/>
    </location>
</feature>
<gene>
    <name evidence="2" type="ORF">LSH36_344g02028</name>
</gene>
<evidence type="ECO:0000313" key="3">
    <source>
        <dbReference type="Proteomes" id="UP001208570"/>
    </source>
</evidence>
<proteinExistence type="predicted"/>
<feature type="compositionally biased region" description="Polar residues" evidence="1">
    <location>
        <begin position="80"/>
        <end position="110"/>
    </location>
</feature>
<reference evidence="2" key="1">
    <citation type="journal article" date="2023" name="Mol. Biol. Evol.">
        <title>Third-Generation Sequencing Reveals the Adaptive Role of the Epigenome in Three Deep-Sea Polychaetes.</title>
        <authorList>
            <person name="Perez M."/>
            <person name="Aroh O."/>
            <person name="Sun Y."/>
            <person name="Lan Y."/>
            <person name="Juniper S.K."/>
            <person name="Young C.R."/>
            <person name="Angers B."/>
            <person name="Qian P.Y."/>
        </authorList>
    </citation>
    <scope>NUCLEOTIDE SEQUENCE</scope>
    <source>
        <strain evidence="2">P08H-3</strain>
    </source>
</reference>
<dbReference type="Proteomes" id="UP001208570">
    <property type="component" value="Unassembled WGS sequence"/>
</dbReference>
<evidence type="ECO:0000313" key="2">
    <source>
        <dbReference type="EMBL" id="KAK2151960.1"/>
    </source>
</evidence>
<dbReference type="EMBL" id="JAODUP010000344">
    <property type="protein sequence ID" value="KAK2151960.1"/>
    <property type="molecule type" value="Genomic_DNA"/>
</dbReference>
<feature type="compositionally biased region" description="Polar residues" evidence="1">
    <location>
        <begin position="547"/>
        <end position="581"/>
    </location>
</feature>
<organism evidence="2 3">
    <name type="scientific">Paralvinella palmiformis</name>
    <dbReference type="NCBI Taxonomy" id="53620"/>
    <lineage>
        <taxon>Eukaryota</taxon>
        <taxon>Metazoa</taxon>
        <taxon>Spiralia</taxon>
        <taxon>Lophotrochozoa</taxon>
        <taxon>Annelida</taxon>
        <taxon>Polychaeta</taxon>
        <taxon>Sedentaria</taxon>
        <taxon>Canalipalpata</taxon>
        <taxon>Terebellida</taxon>
        <taxon>Terebelliformia</taxon>
        <taxon>Alvinellidae</taxon>
        <taxon>Paralvinella</taxon>
    </lineage>
</organism>
<feature type="compositionally biased region" description="Polar residues" evidence="1">
    <location>
        <begin position="415"/>
        <end position="430"/>
    </location>
</feature>
<accession>A0AAD9N086</accession>
<feature type="region of interest" description="Disordered" evidence="1">
    <location>
        <begin position="415"/>
        <end position="656"/>
    </location>
</feature>
<feature type="region of interest" description="Disordered" evidence="1">
    <location>
        <begin position="16"/>
        <end position="117"/>
    </location>
</feature>
<name>A0AAD9N086_9ANNE</name>
<dbReference type="AlphaFoldDB" id="A0AAD9N086"/>
<feature type="region of interest" description="Disordered" evidence="1">
    <location>
        <begin position="696"/>
        <end position="745"/>
    </location>
</feature>
<feature type="compositionally biased region" description="Acidic residues" evidence="1">
    <location>
        <begin position="963"/>
        <end position="976"/>
    </location>
</feature>
<feature type="compositionally biased region" description="Pro residues" evidence="1">
    <location>
        <begin position="930"/>
        <end position="941"/>
    </location>
</feature>
<comment type="caution">
    <text evidence="2">The sequence shown here is derived from an EMBL/GenBank/DDBJ whole genome shotgun (WGS) entry which is preliminary data.</text>
</comment>
<evidence type="ECO:0000256" key="1">
    <source>
        <dbReference type="SAM" id="MobiDB-lite"/>
    </source>
</evidence>
<feature type="compositionally biased region" description="Low complexity" evidence="1">
    <location>
        <begin position="780"/>
        <end position="800"/>
    </location>
</feature>
<feature type="compositionally biased region" description="Basic and acidic residues" evidence="1">
    <location>
        <begin position="47"/>
        <end position="61"/>
    </location>
</feature>
<feature type="compositionally biased region" description="Polar residues" evidence="1">
    <location>
        <begin position="836"/>
        <end position="878"/>
    </location>
</feature>
<feature type="compositionally biased region" description="Low complexity" evidence="1">
    <location>
        <begin position="525"/>
        <end position="546"/>
    </location>
</feature>
<sequence>MLRRLSQDFFRNQARMNPRLSSRIGQIGQNNQPGYSQVASSIIGSDKPNHTKQDSSFESKQTDSLQSSHHREDSYVGEGTSRSTGRLASLHSQLEVNPSLSKVGQPPSDSEQGEENDKLVELTNKGKESGHYFDRNKSANMSLRKAYGIFDEISFSDKPKMFNHNSRTVSSSEMPNYKSYVKKSAKKGRRSYDPGEMRETKIIAEKARMDWEKSGQFHGQESGKLKRTTSEQIRPAKEKIRELQCDKGLEQTESRPKDANLKRQNATEKSAVELYSDFKHRLSDPKDAQKAQDFLCNSPLSRQRRMVSDSDNVYHLAVAGTRQANNHIRQSSNRSASSCSSMDDYSRNSDSELKKLKEGILTSYCDKTFSVNNVDDLHGVDPHQKLCVSPGCQKITPSSSGYKDITNDIRVANNTSITERSSSQNESQISVDVRGHRGSAGSRDEDDVPSPPLLDVTKELSPAKPGMNTFNYSDNLEYSPPPHPWKPDLELMSNKSKLPTSGGSTSHIQPTQQLGATTGSRRLASQNEEQPSSSSQQRSSDYQTYSKVTQSSLITSGMSSTPSSGQTQKYAYQITVNQNYSDQDDEEDIPPPVLPPRNYRSTEKYKGRPLPEPITSQDTNDDTQNNVSHVMISGNSSPGSELRTSQEPVTPKHVSQVKVSYNCDVDATPKPDSYADQLRQKAWTISQSHNSLLSAARYQPKPLPEMKTNISTSRPVDKQPVPQEAGYPLEARQPHGNEVANEAKKDSSYVACGWEGGTSHVDVTHNGKEFTFSPVTVINNSQKSPSYSPSLQYSSNSLCSPNNEGSLLYSTADSRNSSLIHSPSVTGSPPVIPNSPVIQSPPVSQIITNTSSPSSVKQSPTATASSLDSSVDSHQVSAPSPAIDNHVEVIKPTKTKTVVLEKKKKKKKDAKSTPPKPKRHHQPHITDVSTPPPPPPPPKYTPPDQKVISKPLPPPPPEVLGHDDDDNVAAADDDDVSTNTPTSR</sequence>
<keyword evidence="3" id="KW-1185">Reference proteome</keyword>
<feature type="compositionally biased region" description="Low complexity" evidence="1">
    <location>
        <begin position="331"/>
        <end position="343"/>
    </location>
</feature>
<feature type="compositionally biased region" description="Polar residues" evidence="1">
    <location>
        <begin position="801"/>
        <end position="827"/>
    </location>
</feature>
<feature type="compositionally biased region" description="Polar residues" evidence="1">
    <location>
        <begin position="19"/>
        <end position="43"/>
    </location>
</feature>
<feature type="region of interest" description="Disordered" evidence="1">
    <location>
        <begin position="214"/>
        <end position="266"/>
    </location>
</feature>